<dbReference type="SUPFAM" id="SSF109915">
    <property type="entry name" value="Hypothetical protein YhaI"/>
    <property type="match status" value="1"/>
</dbReference>
<dbReference type="InterPro" id="IPR015058">
    <property type="entry name" value="DUF1878"/>
</dbReference>
<organism evidence="1 2">
    <name type="scientific">Robertmurraya kyonggiensis</name>
    <dbReference type="NCBI Taxonomy" id="1037680"/>
    <lineage>
        <taxon>Bacteria</taxon>
        <taxon>Bacillati</taxon>
        <taxon>Bacillota</taxon>
        <taxon>Bacilli</taxon>
        <taxon>Bacillales</taxon>
        <taxon>Bacillaceae</taxon>
        <taxon>Robertmurraya</taxon>
    </lineage>
</organism>
<name>A0A4U1D7U1_9BACI</name>
<dbReference type="Proteomes" id="UP000307756">
    <property type="component" value="Unassembled WGS sequence"/>
</dbReference>
<reference evidence="1 2" key="1">
    <citation type="journal article" date="2011" name="J. Microbiol.">
        <title>Bacillus kyonggiensis sp. nov., isolated from soil of a lettuce field.</title>
        <authorList>
            <person name="Dong K."/>
            <person name="Lee S."/>
        </authorList>
    </citation>
    <scope>NUCLEOTIDE SEQUENCE [LARGE SCALE GENOMIC DNA]</scope>
    <source>
        <strain evidence="1 2">NB22</strain>
    </source>
</reference>
<accession>A0A4U1D7U1</accession>
<protein>
    <submittedName>
        <fullName evidence="1">DUF1878 family protein</fullName>
    </submittedName>
</protein>
<evidence type="ECO:0000313" key="1">
    <source>
        <dbReference type="EMBL" id="TKC18158.1"/>
    </source>
</evidence>
<evidence type="ECO:0000313" key="2">
    <source>
        <dbReference type="Proteomes" id="UP000307756"/>
    </source>
</evidence>
<dbReference type="OrthoDB" id="2353223at2"/>
<keyword evidence="2" id="KW-1185">Reference proteome</keyword>
<dbReference type="EMBL" id="SWBM01000001">
    <property type="protein sequence ID" value="TKC18158.1"/>
    <property type="molecule type" value="Genomic_DNA"/>
</dbReference>
<dbReference type="Gene3D" id="1.10.3750.10">
    <property type="entry name" value="YhaI-like"/>
    <property type="match status" value="1"/>
</dbReference>
<comment type="caution">
    <text evidence="1">The sequence shown here is derived from an EMBL/GenBank/DDBJ whole genome shotgun (WGS) entry which is preliminary data.</text>
</comment>
<sequence length="111" mass="13403">MNLDSLIEKMNRLEYHQSILLKMISKSDDHFYKLIVERSLNKQDVETFHKKCNELMIELEEQQAEGFVYFESLFKKFKESLHPNLEAEEVILACLRQQLFLPLMIEFKKYI</sequence>
<dbReference type="InterPro" id="IPR035945">
    <property type="entry name" value="YhaI-like_sf"/>
</dbReference>
<dbReference type="Pfam" id="PF08963">
    <property type="entry name" value="DUF1878"/>
    <property type="match status" value="1"/>
</dbReference>
<proteinExistence type="predicted"/>
<dbReference type="RefSeq" id="WP_136828873.1">
    <property type="nucleotide sequence ID" value="NZ_SWBM01000001.1"/>
</dbReference>
<gene>
    <name evidence="1" type="ORF">FA727_00955</name>
</gene>
<dbReference type="AlphaFoldDB" id="A0A4U1D7U1"/>